<dbReference type="EMBL" id="AVOT02053668">
    <property type="protein sequence ID" value="MBW0548454.1"/>
    <property type="molecule type" value="Genomic_DNA"/>
</dbReference>
<reference evidence="1" key="1">
    <citation type="submission" date="2021-03" db="EMBL/GenBank/DDBJ databases">
        <title>Draft genome sequence of rust myrtle Austropuccinia psidii MF-1, a brazilian biotype.</title>
        <authorList>
            <person name="Quecine M.C."/>
            <person name="Pachon D.M.R."/>
            <person name="Bonatelli M.L."/>
            <person name="Correr F.H."/>
            <person name="Franceschini L.M."/>
            <person name="Leite T.F."/>
            <person name="Margarido G.R.A."/>
            <person name="Almeida C.A."/>
            <person name="Ferrarezi J.A."/>
            <person name="Labate C.A."/>
        </authorList>
    </citation>
    <scope>NUCLEOTIDE SEQUENCE</scope>
    <source>
        <strain evidence="1">MF-1</strain>
    </source>
</reference>
<dbReference type="Proteomes" id="UP000765509">
    <property type="component" value="Unassembled WGS sequence"/>
</dbReference>
<organism evidence="1 2">
    <name type="scientific">Austropuccinia psidii MF-1</name>
    <dbReference type="NCBI Taxonomy" id="1389203"/>
    <lineage>
        <taxon>Eukaryota</taxon>
        <taxon>Fungi</taxon>
        <taxon>Dikarya</taxon>
        <taxon>Basidiomycota</taxon>
        <taxon>Pucciniomycotina</taxon>
        <taxon>Pucciniomycetes</taxon>
        <taxon>Pucciniales</taxon>
        <taxon>Sphaerophragmiaceae</taxon>
        <taxon>Austropuccinia</taxon>
    </lineage>
</organism>
<comment type="caution">
    <text evidence="1">The sequence shown here is derived from an EMBL/GenBank/DDBJ whole genome shotgun (WGS) entry which is preliminary data.</text>
</comment>
<proteinExistence type="predicted"/>
<name>A0A9Q3IR60_9BASI</name>
<evidence type="ECO:0000313" key="1">
    <source>
        <dbReference type="EMBL" id="MBW0548454.1"/>
    </source>
</evidence>
<evidence type="ECO:0000313" key="2">
    <source>
        <dbReference type="Proteomes" id="UP000765509"/>
    </source>
</evidence>
<keyword evidence="2" id="KW-1185">Reference proteome</keyword>
<sequence>MANSKADSSSNQEVNNSIDVGVVSNSNYFNSIKQPNIDSSKITKVFFIKESFKMNYEFNEDMKLKSTTDNNKSKTIGRSRRINHFDEEINAKSTEKTFNSKKSSNTICSSSLPTKIRETQENKIGNATKVKDEIQRFIVKRTIGQSKTLKEIISKTLKNITMDIDSEINIDNLFFPNQDYNELRIYIKEIKKGEESFHF</sequence>
<gene>
    <name evidence="1" type="ORF">O181_088169</name>
</gene>
<dbReference type="AlphaFoldDB" id="A0A9Q3IR60"/>
<accession>A0A9Q3IR60</accession>
<protein>
    <submittedName>
        <fullName evidence="1">Uncharacterized protein</fullName>
    </submittedName>
</protein>